<dbReference type="EMBL" id="KL197739">
    <property type="protein sequence ID" value="KDQ52498.1"/>
    <property type="molecule type" value="Genomic_DNA"/>
</dbReference>
<evidence type="ECO:0000313" key="3">
    <source>
        <dbReference type="Proteomes" id="UP000027265"/>
    </source>
</evidence>
<feature type="region of interest" description="Disordered" evidence="1">
    <location>
        <begin position="248"/>
        <end position="428"/>
    </location>
</feature>
<feature type="compositionally biased region" description="Basic and acidic residues" evidence="1">
    <location>
        <begin position="364"/>
        <end position="378"/>
    </location>
</feature>
<feature type="compositionally biased region" description="Basic residues" evidence="1">
    <location>
        <begin position="305"/>
        <end position="317"/>
    </location>
</feature>
<evidence type="ECO:0008006" key="4">
    <source>
        <dbReference type="Google" id="ProtNLM"/>
    </source>
</evidence>
<dbReference type="OrthoDB" id="3263163at2759"/>
<evidence type="ECO:0000313" key="2">
    <source>
        <dbReference type="EMBL" id="KDQ52498.1"/>
    </source>
</evidence>
<feature type="compositionally biased region" description="Low complexity" evidence="1">
    <location>
        <begin position="274"/>
        <end position="286"/>
    </location>
</feature>
<feature type="region of interest" description="Disordered" evidence="1">
    <location>
        <begin position="622"/>
        <end position="641"/>
    </location>
</feature>
<protein>
    <recommendedName>
        <fullName evidence="4">Mediator of RNA polymerase II transcription subunit 25</fullName>
    </recommendedName>
</protein>
<name>A0A067PC73_9AGAM</name>
<accession>A0A067PC73</accession>
<organism evidence="2 3">
    <name type="scientific">Jaapia argillacea MUCL 33604</name>
    <dbReference type="NCBI Taxonomy" id="933084"/>
    <lineage>
        <taxon>Eukaryota</taxon>
        <taxon>Fungi</taxon>
        <taxon>Dikarya</taxon>
        <taxon>Basidiomycota</taxon>
        <taxon>Agaricomycotina</taxon>
        <taxon>Agaricomycetes</taxon>
        <taxon>Agaricomycetidae</taxon>
        <taxon>Jaapiales</taxon>
        <taxon>Jaapiaceae</taxon>
        <taxon>Jaapia</taxon>
    </lineage>
</organism>
<feature type="compositionally biased region" description="Low complexity" evidence="1">
    <location>
        <begin position="334"/>
        <end position="351"/>
    </location>
</feature>
<gene>
    <name evidence="2" type="ORF">JAAARDRAFT_50196</name>
</gene>
<evidence type="ECO:0000256" key="1">
    <source>
        <dbReference type="SAM" id="MobiDB-lite"/>
    </source>
</evidence>
<dbReference type="HOGENOM" id="CLU_029713_0_0_1"/>
<dbReference type="Proteomes" id="UP000027265">
    <property type="component" value="Unassembled WGS sequence"/>
</dbReference>
<proteinExistence type="predicted"/>
<dbReference type="InParanoid" id="A0A067PC73"/>
<feature type="compositionally biased region" description="Polar residues" evidence="1">
    <location>
        <begin position="248"/>
        <end position="273"/>
    </location>
</feature>
<dbReference type="AlphaFoldDB" id="A0A067PC73"/>
<keyword evidence="3" id="KW-1185">Reference proteome</keyword>
<sequence>MAGANAMANSSSIFRPVEPGYPVAILFLIENSKDMVPYWPEIRNKYLPTLLGTLRLANPVVPIQVLILPSSPTANLDGKSQPDQIQYNELPELDFNPDLPNKVTPSLVQRAIDSLSGSFQDTPASRHLFIIAASGPGVDSPTLELSESGSDDPFAWQHLGDQLIGVGIYLHMILKHGGNDLDTFTELFNRTLLTQGNQEVYPWFNVDYRKYDFHLSAQPRFPLDPGSASVPFLLQPTSTMYDVPQATTSVPTLSTSGTTSISARQSFSRHNTFPASSYSSSKTAKPPSSPPKAEPANPKPSLVTRLKKMHGMTKTRNHGLSSSRQPFVRDDSPAESSSTPSSSSTASSPRSHPYLPTSSSSRIPHPEEGEFQARDGVRRRLKVQTMINAKAGRLSRHRHSGSLESDAAQALAQSLSTPSSPTSLTSPYEPIYLSPAPLSGGTGVAEAQSMASLMSPDPANGIMTQYANSNGSVSGSSTPIMSPVMTTLTWSQGSASLPLTPYSSDVSSDYASSIPTTIATDTGWGTNMASDMLSPINPPQSYLPGHTLVGLAENPPRASMESLSISSEADVAAPTTPLAVPGGNDPFIFDAEYEAEVNAHFQETIRAAGITPPVVPPLPVKLATPRNGPLRRFPQSLSEPDSAQRMMDRSALLFAPTQPPSMEFSNMQQQQTLSSLQVPLMSPGVLRATYAGDDEAAYFAQPYSNS</sequence>
<reference evidence="3" key="1">
    <citation type="journal article" date="2014" name="Proc. Natl. Acad. Sci. U.S.A.">
        <title>Extensive sampling of basidiomycete genomes demonstrates inadequacy of the white-rot/brown-rot paradigm for wood decay fungi.</title>
        <authorList>
            <person name="Riley R."/>
            <person name="Salamov A.A."/>
            <person name="Brown D.W."/>
            <person name="Nagy L.G."/>
            <person name="Floudas D."/>
            <person name="Held B.W."/>
            <person name="Levasseur A."/>
            <person name="Lombard V."/>
            <person name="Morin E."/>
            <person name="Otillar R."/>
            <person name="Lindquist E.A."/>
            <person name="Sun H."/>
            <person name="LaButti K.M."/>
            <person name="Schmutz J."/>
            <person name="Jabbour D."/>
            <person name="Luo H."/>
            <person name="Baker S.E."/>
            <person name="Pisabarro A.G."/>
            <person name="Walton J.D."/>
            <person name="Blanchette R.A."/>
            <person name="Henrissat B."/>
            <person name="Martin F."/>
            <person name="Cullen D."/>
            <person name="Hibbett D.S."/>
            <person name="Grigoriev I.V."/>
        </authorList>
    </citation>
    <scope>NUCLEOTIDE SEQUENCE [LARGE SCALE GENOMIC DNA]</scope>
    <source>
        <strain evidence="3">MUCL 33604</strain>
    </source>
</reference>
<feature type="compositionally biased region" description="Low complexity" evidence="1">
    <location>
        <begin position="408"/>
        <end position="427"/>
    </location>
</feature>